<feature type="domain" description="SHSP" evidence="3">
    <location>
        <begin position="33"/>
        <end position="145"/>
    </location>
</feature>
<dbReference type="Proteomes" id="UP000325161">
    <property type="component" value="Chromosome"/>
</dbReference>
<dbReference type="KEGG" id="pacr:FXN63_15015"/>
<dbReference type="OrthoDB" id="5295562at2"/>
<evidence type="ECO:0000256" key="1">
    <source>
        <dbReference type="PROSITE-ProRule" id="PRU00285"/>
    </source>
</evidence>
<gene>
    <name evidence="4" type="ORF">FXN63_15015</name>
</gene>
<dbReference type="AlphaFoldDB" id="A0A5C0B1I7"/>
<dbReference type="CDD" id="cd06464">
    <property type="entry name" value="ACD_sHsps-like"/>
    <property type="match status" value="1"/>
</dbReference>
<organism evidence="4 5">
    <name type="scientific">Pigmentiphaga aceris</name>
    <dbReference type="NCBI Taxonomy" id="1940612"/>
    <lineage>
        <taxon>Bacteria</taxon>
        <taxon>Pseudomonadati</taxon>
        <taxon>Pseudomonadota</taxon>
        <taxon>Betaproteobacteria</taxon>
        <taxon>Burkholderiales</taxon>
        <taxon>Alcaligenaceae</taxon>
        <taxon>Pigmentiphaga</taxon>
    </lineage>
</organism>
<dbReference type="EMBL" id="CP043046">
    <property type="protein sequence ID" value="QEI07000.1"/>
    <property type="molecule type" value="Genomic_DNA"/>
</dbReference>
<dbReference type="PROSITE" id="PS01031">
    <property type="entry name" value="SHSP"/>
    <property type="match status" value="1"/>
</dbReference>
<protein>
    <submittedName>
        <fullName evidence="4">Hsp20/alpha crystallin family protein</fullName>
    </submittedName>
</protein>
<dbReference type="Pfam" id="PF00011">
    <property type="entry name" value="HSP20"/>
    <property type="match status" value="1"/>
</dbReference>
<comment type="similarity">
    <text evidence="1 2">Belongs to the small heat shock protein (HSP20) family.</text>
</comment>
<sequence length="145" mass="16345">MYRTLFPRDLFAEVDRLQREIQQSVEQYPSIRGLGRGGFPAINVGGTPNSVEIYAFAPGIDPAQVEVNLDRGVLTVSGQRETKPAESDEKRSVHINERFTGRFRRVISLPDDIDPTAVTAKYRDGVLHISIKRRESAQPRRIAIQ</sequence>
<accession>A0A5C0B1I7</accession>
<dbReference type="InterPro" id="IPR008978">
    <property type="entry name" value="HSP20-like_chaperone"/>
</dbReference>
<dbReference type="InterPro" id="IPR002068">
    <property type="entry name" value="A-crystallin/Hsp20_dom"/>
</dbReference>
<keyword evidence="5" id="KW-1185">Reference proteome</keyword>
<reference evidence="4 5" key="1">
    <citation type="submission" date="2019-08" db="EMBL/GenBank/DDBJ databases">
        <title>Amphibian skin-associated Pigmentiphaga: genome sequence and occurrence across geography and hosts.</title>
        <authorList>
            <person name="Bletz M.C."/>
            <person name="Bunk B."/>
            <person name="Sproeer C."/>
            <person name="Biwer P."/>
            <person name="Reiter S."/>
            <person name="Rabemananjara F.C.E."/>
            <person name="Schulz S."/>
            <person name="Overmann J."/>
            <person name="Vences M."/>
        </authorList>
    </citation>
    <scope>NUCLEOTIDE SEQUENCE [LARGE SCALE GENOMIC DNA]</scope>
    <source>
        <strain evidence="4 5">Mada1488</strain>
    </source>
</reference>
<evidence type="ECO:0000313" key="5">
    <source>
        <dbReference type="Proteomes" id="UP000325161"/>
    </source>
</evidence>
<dbReference type="PANTHER" id="PTHR11527">
    <property type="entry name" value="HEAT-SHOCK PROTEIN 20 FAMILY MEMBER"/>
    <property type="match status" value="1"/>
</dbReference>
<evidence type="ECO:0000313" key="4">
    <source>
        <dbReference type="EMBL" id="QEI07000.1"/>
    </source>
</evidence>
<proteinExistence type="inferred from homology"/>
<name>A0A5C0B1I7_9BURK</name>
<evidence type="ECO:0000259" key="3">
    <source>
        <dbReference type="PROSITE" id="PS01031"/>
    </source>
</evidence>
<dbReference type="RefSeq" id="WP_148816047.1">
    <property type="nucleotide sequence ID" value="NZ_CP043046.1"/>
</dbReference>
<dbReference type="Gene3D" id="2.60.40.790">
    <property type="match status" value="1"/>
</dbReference>
<dbReference type="InterPro" id="IPR031107">
    <property type="entry name" value="Small_HSP"/>
</dbReference>
<dbReference type="SUPFAM" id="SSF49764">
    <property type="entry name" value="HSP20-like chaperones"/>
    <property type="match status" value="1"/>
</dbReference>
<evidence type="ECO:0000256" key="2">
    <source>
        <dbReference type="RuleBase" id="RU003616"/>
    </source>
</evidence>